<keyword evidence="1" id="KW-0472">Membrane</keyword>
<feature type="transmembrane region" description="Helical" evidence="1">
    <location>
        <begin position="53"/>
        <end position="74"/>
    </location>
</feature>
<keyword evidence="1" id="KW-1133">Transmembrane helix</keyword>
<accession>T1CNJ4</accession>
<reference evidence="3" key="1">
    <citation type="journal article" date="2013" name="Genome">
        <title>Draft Genome Sequences of Porphyromonas crevioricanis JCM 15906T and Porphyromonas cansulci JCM 13913T Isolated from a Canine Oral Cavity.</title>
        <authorList>
            <person name="Sakamoto M."/>
            <person name="Tanaka N."/>
            <person name="Shiwa Y."/>
            <person name="Yoshikawa H."/>
            <person name="Ohkuma M."/>
        </authorList>
    </citation>
    <scope>NUCLEOTIDE SEQUENCE [LARGE SCALE GENOMIC DNA]</scope>
    <source>
        <strain evidence="3">JCM 15906</strain>
    </source>
</reference>
<comment type="caution">
    <text evidence="2">The sequence shown here is derived from an EMBL/GenBank/DDBJ whole genome shotgun (WGS) entry which is preliminary data.</text>
</comment>
<reference evidence="2 3" key="2">
    <citation type="journal article" date="2013" name="Genome Announc.">
        <title>Draft Genome Sequences of Porphyromonas crevioricanis JCM 15906T and Porphyromonas cansulci JCM 13913T Isolated from a Canine Oral Cavity.</title>
        <authorList>
            <person name="Sakamoto M."/>
            <person name="Tanaka N."/>
            <person name="Shiwa Y."/>
            <person name="Yoshikawa H."/>
            <person name="Ohkuma M."/>
        </authorList>
    </citation>
    <scope>NUCLEOTIDE SEQUENCE [LARGE SCALE GENOMIC DNA]</scope>
    <source>
        <strain evidence="2 3">JCM 15906</strain>
    </source>
</reference>
<dbReference type="Proteomes" id="UP000018031">
    <property type="component" value="Unassembled WGS sequence"/>
</dbReference>
<name>T1CNJ4_9PORP</name>
<evidence type="ECO:0000256" key="1">
    <source>
        <dbReference type="SAM" id="Phobius"/>
    </source>
</evidence>
<gene>
    <name evidence="2" type="ORF">PORCRE_1103</name>
</gene>
<evidence type="ECO:0000313" key="2">
    <source>
        <dbReference type="EMBL" id="GAD05402.1"/>
    </source>
</evidence>
<evidence type="ECO:0000313" key="3">
    <source>
        <dbReference type="Proteomes" id="UP000018031"/>
    </source>
</evidence>
<sequence length="75" mass="8648">MGVLVETLIFYGSINVEAYRITLLILLILITVFTIYCTIIFFSKLCNALACSFFRRISLFFCVHSTVVFFLICFT</sequence>
<dbReference type="AlphaFoldDB" id="T1CNJ4"/>
<protein>
    <submittedName>
        <fullName evidence="2">Uncharacterized protein</fullName>
    </submittedName>
</protein>
<organism evidence="2 3">
    <name type="scientific">Porphyromonas crevioricanis JCM 15906</name>
    <dbReference type="NCBI Taxonomy" id="1305617"/>
    <lineage>
        <taxon>Bacteria</taxon>
        <taxon>Pseudomonadati</taxon>
        <taxon>Bacteroidota</taxon>
        <taxon>Bacteroidia</taxon>
        <taxon>Bacteroidales</taxon>
        <taxon>Porphyromonadaceae</taxon>
        <taxon>Porphyromonas</taxon>
    </lineage>
</organism>
<proteinExistence type="predicted"/>
<keyword evidence="1" id="KW-0812">Transmembrane</keyword>
<feature type="transmembrane region" description="Helical" evidence="1">
    <location>
        <begin position="21"/>
        <end position="41"/>
    </location>
</feature>
<dbReference type="EMBL" id="BAOU01000030">
    <property type="protein sequence ID" value="GAD05402.1"/>
    <property type="molecule type" value="Genomic_DNA"/>
</dbReference>